<evidence type="ECO:0008006" key="4">
    <source>
        <dbReference type="Google" id="ProtNLM"/>
    </source>
</evidence>
<sequence>MKMLSKRLASGLISLSAALVTILAMSSPASALTTYTPGGGPGINFVSSNASFKVIQANQSISCSQFDLAGNLVNSGTSRAVGANAANIGSLTSSGCTNPIMGLMTITPSGTWGLTVTGDPAATTWPVRMTNVSWTVVMVGCTFQASGVVNGNLNVATQTFSPTAGASGLKISSTPAGFLCPILGWANGQDIAVSGTWTNTPPAGSGPLTLVAP</sequence>
<dbReference type="RefSeq" id="WP_344201936.1">
    <property type="nucleotide sequence ID" value="NZ_BAAAME010000004.1"/>
</dbReference>
<proteinExistence type="predicted"/>
<evidence type="ECO:0000313" key="3">
    <source>
        <dbReference type="Proteomes" id="UP001501057"/>
    </source>
</evidence>
<keyword evidence="3" id="KW-1185">Reference proteome</keyword>
<gene>
    <name evidence="2" type="ORF">GCM10009710_24350</name>
</gene>
<accession>A0ABN2JY78</accession>
<protein>
    <recommendedName>
        <fullName evidence="4">Secreted protein</fullName>
    </recommendedName>
</protein>
<reference evidence="2 3" key="1">
    <citation type="journal article" date="2019" name="Int. J. Syst. Evol. Microbiol.">
        <title>The Global Catalogue of Microorganisms (GCM) 10K type strain sequencing project: providing services to taxonomists for standard genome sequencing and annotation.</title>
        <authorList>
            <consortium name="The Broad Institute Genomics Platform"/>
            <consortium name="The Broad Institute Genome Sequencing Center for Infectious Disease"/>
            <person name="Wu L."/>
            <person name="Ma J."/>
        </authorList>
    </citation>
    <scope>NUCLEOTIDE SEQUENCE [LARGE SCALE GENOMIC DNA]</scope>
    <source>
        <strain evidence="2 3">JCM 13518</strain>
    </source>
</reference>
<dbReference type="EMBL" id="BAAAME010000004">
    <property type="protein sequence ID" value="GAA1743418.1"/>
    <property type="molecule type" value="Genomic_DNA"/>
</dbReference>
<evidence type="ECO:0000313" key="2">
    <source>
        <dbReference type="EMBL" id="GAA1743418.1"/>
    </source>
</evidence>
<feature type="chain" id="PRO_5046097927" description="Secreted protein" evidence="1">
    <location>
        <begin position="32"/>
        <end position="213"/>
    </location>
</feature>
<evidence type="ECO:0000256" key="1">
    <source>
        <dbReference type="SAM" id="SignalP"/>
    </source>
</evidence>
<organism evidence="2 3">
    <name type="scientific">Aeromicrobium alkaliterrae</name>
    <dbReference type="NCBI Taxonomy" id="302168"/>
    <lineage>
        <taxon>Bacteria</taxon>
        <taxon>Bacillati</taxon>
        <taxon>Actinomycetota</taxon>
        <taxon>Actinomycetes</taxon>
        <taxon>Propionibacteriales</taxon>
        <taxon>Nocardioidaceae</taxon>
        <taxon>Aeromicrobium</taxon>
    </lineage>
</organism>
<name>A0ABN2JY78_9ACTN</name>
<keyword evidence="1" id="KW-0732">Signal</keyword>
<feature type="signal peptide" evidence="1">
    <location>
        <begin position="1"/>
        <end position="31"/>
    </location>
</feature>
<comment type="caution">
    <text evidence="2">The sequence shown here is derived from an EMBL/GenBank/DDBJ whole genome shotgun (WGS) entry which is preliminary data.</text>
</comment>
<dbReference type="Proteomes" id="UP001501057">
    <property type="component" value="Unassembled WGS sequence"/>
</dbReference>